<dbReference type="HOGENOM" id="CLU_000445_30_1_9"/>
<dbReference type="Pfam" id="PF00072">
    <property type="entry name" value="Response_reg"/>
    <property type="match status" value="1"/>
</dbReference>
<dbReference type="SMART" id="SM00448">
    <property type="entry name" value="REC"/>
    <property type="match status" value="1"/>
</dbReference>
<evidence type="ECO:0000256" key="9">
    <source>
        <dbReference type="PROSITE-ProRule" id="PRU01091"/>
    </source>
</evidence>
<dbReference type="STRING" id="663278.Ethha_1124"/>
<dbReference type="PROSITE" id="PS50110">
    <property type="entry name" value="RESPONSE_REGULATORY"/>
    <property type="match status" value="1"/>
</dbReference>
<name>E6U4P7_ETHHY</name>
<dbReference type="Pfam" id="PF00486">
    <property type="entry name" value="Trans_reg_C"/>
    <property type="match status" value="1"/>
</dbReference>
<organism evidence="12 13">
    <name type="scientific">Ethanoligenens harbinense (strain DSM 18485 / JCM 12961 / CGMCC 1.5033 / YUAN-3)</name>
    <dbReference type="NCBI Taxonomy" id="663278"/>
    <lineage>
        <taxon>Bacteria</taxon>
        <taxon>Bacillati</taxon>
        <taxon>Bacillota</taxon>
        <taxon>Clostridia</taxon>
        <taxon>Eubacteriales</taxon>
        <taxon>Oscillospiraceae</taxon>
        <taxon>Ethanoligenens</taxon>
    </lineage>
</organism>
<evidence type="ECO:0000256" key="5">
    <source>
        <dbReference type="ARBA" id="ARBA00023125"/>
    </source>
</evidence>
<dbReference type="FunFam" id="1.10.10.10:FF:000005">
    <property type="entry name" value="Two-component system response regulator"/>
    <property type="match status" value="1"/>
</dbReference>
<feature type="DNA-binding region" description="OmpR/PhoB-type" evidence="9">
    <location>
        <begin position="127"/>
        <end position="225"/>
    </location>
</feature>
<dbReference type="GO" id="GO:0006355">
    <property type="term" value="P:regulation of DNA-templated transcription"/>
    <property type="evidence" value="ECO:0007669"/>
    <property type="project" value="InterPro"/>
</dbReference>
<dbReference type="InterPro" id="IPR001789">
    <property type="entry name" value="Sig_transdc_resp-reg_receiver"/>
</dbReference>
<gene>
    <name evidence="12" type="ordered locus">Ethha_1124</name>
</gene>
<evidence type="ECO:0000256" key="8">
    <source>
        <dbReference type="PROSITE-ProRule" id="PRU00169"/>
    </source>
</evidence>
<dbReference type="PANTHER" id="PTHR48111">
    <property type="entry name" value="REGULATOR OF RPOS"/>
    <property type="match status" value="1"/>
</dbReference>
<keyword evidence="4" id="KW-0805">Transcription regulation</keyword>
<dbReference type="EMBL" id="CP002400">
    <property type="protein sequence ID" value="ADU26675.1"/>
    <property type="molecule type" value="Genomic_DNA"/>
</dbReference>
<keyword evidence="2 8" id="KW-0597">Phosphoprotein</keyword>
<accession>E6U4P7</accession>
<keyword evidence="5 9" id="KW-0238">DNA-binding</keyword>
<dbReference type="InterPro" id="IPR039420">
    <property type="entry name" value="WalR-like"/>
</dbReference>
<proteinExistence type="predicted"/>
<evidence type="ECO:0000256" key="3">
    <source>
        <dbReference type="ARBA" id="ARBA00023012"/>
    </source>
</evidence>
<feature type="domain" description="OmpR/PhoB-type" evidence="11">
    <location>
        <begin position="127"/>
        <end position="225"/>
    </location>
</feature>
<feature type="domain" description="Response regulatory" evidence="10">
    <location>
        <begin position="5"/>
        <end position="118"/>
    </location>
</feature>
<evidence type="ECO:0000259" key="10">
    <source>
        <dbReference type="PROSITE" id="PS50110"/>
    </source>
</evidence>
<dbReference type="AlphaFoldDB" id="E6U4P7"/>
<dbReference type="GO" id="GO:0000156">
    <property type="term" value="F:phosphorelay response regulator activity"/>
    <property type="evidence" value="ECO:0007669"/>
    <property type="project" value="TreeGrafter"/>
</dbReference>
<evidence type="ECO:0000256" key="7">
    <source>
        <dbReference type="ARBA" id="ARBA00024867"/>
    </source>
</evidence>
<evidence type="ECO:0000256" key="4">
    <source>
        <dbReference type="ARBA" id="ARBA00023015"/>
    </source>
</evidence>
<dbReference type="FunFam" id="3.40.50.2300:FF:000001">
    <property type="entry name" value="DNA-binding response regulator PhoB"/>
    <property type="match status" value="1"/>
</dbReference>
<dbReference type="GO" id="GO:0000976">
    <property type="term" value="F:transcription cis-regulatory region binding"/>
    <property type="evidence" value="ECO:0007669"/>
    <property type="project" value="TreeGrafter"/>
</dbReference>
<keyword evidence="3" id="KW-0902">Two-component regulatory system</keyword>
<dbReference type="eggNOG" id="COG0745">
    <property type="taxonomic scope" value="Bacteria"/>
</dbReference>
<dbReference type="GO" id="GO:0005829">
    <property type="term" value="C:cytosol"/>
    <property type="evidence" value="ECO:0007669"/>
    <property type="project" value="TreeGrafter"/>
</dbReference>
<evidence type="ECO:0000256" key="1">
    <source>
        <dbReference type="ARBA" id="ARBA00018672"/>
    </source>
</evidence>
<dbReference type="Gene3D" id="1.10.10.10">
    <property type="entry name" value="Winged helix-like DNA-binding domain superfamily/Winged helix DNA-binding domain"/>
    <property type="match status" value="1"/>
</dbReference>
<feature type="modified residue" description="4-aspartylphosphate" evidence="8">
    <location>
        <position position="54"/>
    </location>
</feature>
<evidence type="ECO:0000256" key="6">
    <source>
        <dbReference type="ARBA" id="ARBA00023163"/>
    </source>
</evidence>
<dbReference type="KEGG" id="eha:Ethha_1124"/>
<dbReference type="CDD" id="cd00383">
    <property type="entry name" value="trans_reg_C"/>
    <property type="match status" value="1"/>
</dbReference>
<dbReference type="Proteomes" id="UP000001551">
    <property type="component" value="Chromosome"/>
</dbReference>
<keyword evidence="13" id="KW-1185">Reference proteome</keyword>
<dbReference type="PANTHER" id="PTHR48111:SF22">
    <property type="entry name" value="REGULATOR OF RPOS"/>
    <property type="match status" value="1"/>
</dbReference>
<dbReference type="SMART" id="SM00862">
    <property type="entry name" value="Trans_reg_C"/>
    <property type="match status" value="1"/>
</dbReference>
<dbReference type="Gene3D" id="3.40.50.2300">
    <property type="match status" value="1"/>
</dbReference>
<comment type="function">
    <text evidence="7">May play the central regulatory role in sporulation. It may be an element of the effector pathway responsible for the activation of sporulation genes in response to nutritional stress. Spo0A may act in concert with spo0H (a sigma factor) to control the expression of some genes that are critical to the sporulation process.</text>
</comment>
<protein>
    <recommendedName>
        <fullName evidence="1">Stage 0 sporulation protein A homolog</fullName>
    </recommendedName>
</protein>
<dbReference type="RefSeq" id="WP_013485036.1">
    <property type="nucleotide sequence ID" value="NC_014828.1"/>
</dbReference>
<evidence type="ECO:0000313" key="13">
    <source>
        <dbReference type="Proteomes" id="UP000001551"/>
    </source>
</evidence>
<dbReference type="GO" id="GO:0032993">
    <property type="term" value="C:protein-DNA complex"/>
    <property type="evidence" value="ECO:0007669"/>
    <property type="project" value="TreeGrafter"/>
</dbReference>
<dbReference type="PROSITE" id="PS51755">
    <property type="entry name" value="OMPR_PHOB"/>
    <property type="match status" value="1"/>
</dbReference>
<evidence type="ECO:0000256" key="2">
    <source>
        <dbReference type="ARBA" id="ARBA00022553"/>
    </source>
</evidence>
<evidence type="ECO:0000313" key="12">
    <source>
        <dbReference type="EMBL" id="ADU26675.1"/>
    </source>
</evidence>
<sequence>MRQTKVLVVEDDKRLARLLELELKHAGYESRCECDGTQGLRSVRFWEPDLILLDRMLPGMDGVEVCRNVRLFSSVPILMLTAKGETVDKVEGLDSGADDYITKPFQMEELLARMRAALRGNDSPGQTPLLVVQNLTLDPFKHTVCRDDTEIELTKREFDLLEYMMRNRSIVLTRGQILDHVWGETYEGEANIVDVYIRYLRGKMDDAFEPKLLHTVRGVGYVLDKKNTDS</sequence>
<dbReference type="InterPro" id="IPR001867">
    <property type="entry name" value="OmpR/PhoB-type_DNA-bd"/>
</dbReference>
<keyword evidence="6" id="KW-0804">Transcription</keyword>
<reference evidence="12 13" key="1">
    <citation type="submission" date="2010-12" db="EMBL/GenBank/DDBJ databases">
        <title>Complete sequence of Ethanoligenens harbinense YUAN-3.</title>
        <authorList>
            <person name="Lucas S."/>
            <person name="Copeland A."/>
            <person name="Lapidus A."/>
            <person name="Cheng J.-F."/>
            <person name="Bruce D."/>
            <person name="Goodwin L."/>
            <person name="Pitluck S."/>
            <person name="Chertkov O."/>
            <person name="Misra M."/>
            <person name="Detter J.C."/>
            <person name="Han C."/>
            <person name="Tapia R."/>
            <person name="Land M."/>
            <person name="Hauser L."/>
            <person name="Jeffries C."/>
            <person name="Kyrpides N."/>
            <person name="Ivanova N."/>
            <person name="Mikhailova N."/>
            <person name="Wang A."/>
            <person name="Mouttaki H."/>
            <person name="He Z."/>
            <person name="Zhou J."/>
            <person name="Hemme C.L."/>
            <person name="Woyke T."/>
        </authorList>
    </citation>
    <scope>NUCLEOTIDE SEQUENCE [LARGE SCALE GENOMIC DNA]</scope>
    <source>
        <strain evidence="13">DSM 18485 / JCM 12961 / CGMCC 1.5033 / YUAN-3</strain>
    </source>
</reference>
<dbReference type="InterPro" id="IPR036388">
    <property type="entry name" value="WH-like_DNA-bd_sf"/>
</dbReference>
<dbReference type="SUPFAM" id="SSF52172">
    <property type="entry name" value="CheY-like"/>
    <property type="match status" value="1"/>
</dbReference>
<evidence type="ECO:0000259" key="11">
    <source>
        <dbReference type="PROSITE" id="PS51755"/>
    </source>
</evidence>
<dbReference type="Gene3D" id="6.10.250.690">
    <property type="match status" value="1"/>
</dbReference>
<dbReference type="InterPro" id="IPR011006">
    <property type="entry name" value="CheY-like_superfamily"/>
</dbReference>